<dbReference type="InterPro" id="IPR011931">
    <property type="entry name" value="Recomb_XerC"/>
</dbReference>
<evidence type="ECO:0000259" key="12">
    <source>
        <dbReference type="PROSITE" id="PS51898"/>
    </source>
</evidence>
<dbReference type="InterPro" id="IPR011010">
    <property type="entry name" value="DNA_brk_join_enz"/>
</dbReference>
<feature type="domain" description="Core-binding (CB)" evidence="13">
    <location>
        <begin position="1"/>
        <end position="85"/>
    </location>
</feature>
<evidence type="ECO:0000256" key="6">
    <source>
        <dbReference type="ARBA" id="ARBA00022829"/>
    </source>
</evidence>
<dbReference type="InterPro" id="IPR050090">
    <property type="entry name" value="Tyrosine_recombinase_XerCD"/>
</dbReference>
<comment type="subunit">
    <text evidence="11">Forms a cyclic heterotetrameric complex composed of two molecules of XerC and two molecules of XerD.</text>
</comment>
<feature type="active site" description="O-(3'-phospho-DNA)-tyrosine intermediate" evidence="11">
    <location>
        <position position="274"/>
    </location>
</feature>
<dbReference type="InterPro" id="IPR010998">
    <property type="entry name" value="Integrase_recombinase_N"/>
</dbReference>
<evidence type="ECO:0000256" key="9">
    <source>
        <dbReference type="ARBA" id="ARBA00023172"/>
    </source>
</evidence>
<dbReference type="GO" id="GO:0006313">
    <property type="term" value="P:DNA transposition"/>
    <property type="evidence" value="ECO:0007669"/>
    <property type="project" value="UniProtKB-UniRule"/>
</dbReference>
<dbReference type="InterPro" id="IPR002104">
    <property type="entry name" value="Integrase_catalytic"/>
</dbReference>
<feature type="active site" evidence="11">
    <location>
        <position position="239"/>
    </location>
</feature>
<sequence length="296" mass="33810">MQSCVDSFLSYLESQRRASPATLKTYGLSLAQQQQFFSQLQRSSWSELSASDIESYLMSLKRRGLKARSISNKLSALRSFYDYLLRIKQVEINPCMQVQAPKLDKPLPKNLDVDSVAQLLDNPNEAFLDYRDAAMVELFYASGMRLAELASLNVSDLDFEQLQILVTGKGSKQRIVPFGHKAKTAIEAWLVQRRLLVMDEDEPALFVSMRQLRISHRSIQQRLKLWGQKHQLSSQLHPHKLRHSFATHMLEGSGDLRAVQELLGHENLSTTQVYTHLDFQHLAASYDAAHPRAKKK</sequence>
<accession>A0A420EMZ0</accession>
<comment type="function">
    <text evidence="11">Site-specific tyrosine recombinase, which acts by catalyzing the cutting and rejoining of the recombining DNA molecules. The XerC-XerD complex is essential to convert dimers of the bacterial chromosome into monomers to permit their segregation at cell division. It also contributes to the segregational stability of plasmids.</text>
</comment>
<evidence type="ECO:0000256" key="2">
    <source>
        <dbReference type="ARBA" id="ARBA00006657"/>
    </source>
</evidence>
<keyword evidence="15" id="KW-1185">Reference proteome</keyword>
<dbReference type="PROSITE" id="PS51898">
    <property type="entry name" value="TYR_RECOMBINASE"/>
    <property type="match status" value="1"/>
</dbReference>
<feature type="domain" description="Tyr recombinase" evidence="12">
    <location>
        <begin position="106"/>
        <end position="287"/>
    </location>
</feature>
<dbReference type="GO" id="GO:0003677">
    <property type="term" value="F:DNA binding"/>
    <property type="evidence" value="ECO:0007669"/>
    <property type="project" value="UniProtKB-UniRule"/>
</dbReference>
<dbReference type="PANTHER" id="PTHR30349">
    <property type="entry name" value="PHAGE INTEGRASE-RELATED"/>
    <property type="match status" value="1"/>
</dbReference>
<dbReference type="GO" id="GO:0009037">
    <property type="term" value="F:tyrosine-based site-specific recombinase activity"/>
    <property type="evidence" value="ECO:0007669"/>
    <property type="project" value="UniProtKB-UniRule"/>
</dbReference>
<gene>
    <name evidence="11 14" type="primary">xerC</name>
    <name evidence="14" type="ORF">DBZ36_00155</name>
</gene>
<dbReference type="AlphaFoldDB" id="A0A420EMZ0"/>
<dbReference type="GO" id="GO:0051301">
    <property type="term" value="P:cell division"/>
    <property type="evidence" value="ECO:0007669"/>
    <property type="project" value="UniProtKB-UniRule"/>
</dbReference>
<evidence type="ECO:0000313" key="15">
    <source>
        <dbReference type="Proteomes" id="UP000286482"/>
    </source>
</evidence>
<dbReference type="SUPFAM" id="SSF56349">
    <property type="entry name" value="DNA breaking-rejoining enzymes"/>
    <property type="match status" value="1"/>
</dbReference>
<dbReference type="RefSeq" id="WP_120352898.1">
    <property type="nucleotide sequence ID" value="NZ_RAQO01000001.1"/>
</dbReference>
<dbReference type="OrthoDB" id="9801717at2"/>
<name>A0A420EMZ0_9ALTE</name>
<dbReference type="PANTHER" id="PTHR30349:SF81">
    <property type="entry name" value="TYROSINE RECOMBINASE XERC"/>
    <property type="match status" value="1"/>
</dbReference>
<dbReference type="HAMAP" id="MF_01808">
    <property type="entry name" value="Recomb_XerC_XerD"/>
    <property type="match status" value="1"/>
</dbReference>
<evidence type="ECO:0000256" key="5">
    <source>
        <dbReference type="ARBA" id="ARBA00022618"/>
    </source>
</evidence>
<reference evidence="14 15" key="1">
    <citation type="submission" date="2018-09" db="EMBL/GenBank/DDBJ databases">
        <authorList>
            <person name="Wang Z."/>
        </authorList>
    </citation>
    <scope>NUCLEOTIDE SEQUENCE [LARGE SCALE GENOMIC DNA]</scope>
    <source>
        <strain evidence="14 15">ALS 81</strain>
    </source>
</reference>
<dbReference type="GO" id="GO:0007059">
    <property type="term" value="P:chromosome segregation"/>
    <property type="evidence" value="ECO:0007669"/>
    <property type="project" value="UniProtKB-UniRule"/>
</dbReference>
<keyword evidence="7 11" id="KW-0229">DNA integration</keyword>
<protein>
    <recommendedName>
        <fullName evidence="3 11">Tyrosine recombinase XerC</fullName>
    </recommendedName>
</protein>
<dbReference type="NCBIfam" id="NF040815">
    <property type="entry name" value="recomb_XerA_Arch"/>
    <property type="match status" value="1"/>
</dbReference>
<comment type="similarity">
    <text evidence="2 11">Belongs to the 'phage' integrase family. XerC subfamily.</text>
</comment>
<dbReference type="Pfam" id="PF02899">
    <property type="entry name" value="Phage_int_SAM_1"/>
    <property type="match status" value="1"/>
</dbReference>
<dbReference type="Pfam" id="PF00589">
    <property type="entry name" value="Phage_integrase"/>
    <property type="match status" value="1"/>
</dbReference>
<dbReference type="EMBL" id="RAQO01000001">
    <property type="protein sequence ID" value="RKF22095.1"/>
    <property type="molecule type" value="Genomic_DNA"/>
</dbReference>
<comment type="caution">
    <text evidence="14">The sequence shown here is derived from an EMBL/GenBank/DDBJ whole genome shotgun (WGS) entry which is preliminary data.</text>
</comment>
<evidence type="ECO:0000256" key="1">
    <source>
        <dbReference type="ARBA" id="ARBA00004496"/>
    </source>
</evidence>
<dbReference type="GO" id="GO:0005737">
    <property type="term" value="C:cytoplasm"/>
    <property type="evidence" value="ECO:0007669"/>
    <property type="project" value="UniProtKB-SubCell"/>
</dbReference>
<evidence type="ECO:0000259" key="13">
    <source>
        <dbReference type="PROSITE" id="PS51900"/>
    </source>
</evidence>
<keyword evidence="6 11" id="KW-0159">Chromosome partition</keyword>
<evidence type="ECO:0000256" key="10">
    <source>
        <dbReference type="ARBA" id="ARBA00023306"/>
    </source>
</evidence>
<dbReference type="InterPro" id="IPR044068">
    <property type="entry name" value="CB"/>
</dbReference>
<evidence type="ECO:0000256" key="8">
    <source>
        <dbReference type="ARBA" id="ARBA00023125"/>
    </source>
</evidence>
<evidence type="ECO:0000256" key="3">
    <source>
        <dbReference type="ARBA" id="ARBA00015804"/>
    </source>
</evidence>
<feature type="active site" evidence="11">
    <location>
        <position position="169"/>
    </location>
</feature>
<proteinExistence type="inferred from homology"/>
<feature type="active site" evidence="11">
    <location>
        <position position="242"/>
    </location>
</feature>
<dbReference type="InterPro" id="IPR004107">
    <property type="entry name" value="Integrase_SAM-like_N"/>
</dbReference>
<evidence type="ECO:0000256" key="7">
    <source>
        <dbReference type="ARBA" id="ARBA00022908"/>
    </source>
</evidence>
<organism evidence="14 15">
    <name type="scientific">Alginatibacterium sediminis</name>
    <dbReference type="NCBI Taxonomy" id="2164068"/>
    <lineage>
        <taxon>Bacteria</taxon>
        <taxon>Pseudomonadati</taxon>
        <taxon>Pseudomonadota</taxon>
        <taxon>Gammaproteobacteria</taxon>
        <taxon>Alteromonadales</taxon>
        <taxon>Alteromonadaceae</taxon>
        <taxon>Alginatibacterium</taxon>
    </lineage>
</organism>
<dbReference type="PROSITE" id="PS51900">
    <property type="entry name" value="CB"/>
    <property type="match status" value="1"/>
</dbReference>
<dbReference type="InterPro" id="IPR013762">
    <property type="entry name" value="Integrase-like_cat_sf"/>
</dbReference>
<evidence type="ECO:0000256" key="11">
    <source>
        <dbReference type="HAMAP-Rule" id="MF_01808"/>
    </source>
</evidence>
<dbReference type="Gene3D" id="1.10.150.130">
    <property type="match status" value="1"/>
</dbReference>
<evidence type="ECO:0000313" key="14">
    <source>
        <dbReference type="EMBL" id="RKF22095.1"/>
    </source>
</evidence>
<keyword evidence="8 11" id="KW-0238">DNA-binding</keyword>
<feature type="active site" evidence="11">
    <location>
        <position position="145"/>
    </location>
</feature>
<dbReference type="CDD" id="cd00798">
    <property type="entry name" value="INT_XerDC_C"/>
    <property type="match status" value="1"/>
</dbReference>
<feature type="active site" evidence="11">
    <location>
        <position position="265"/>
    </location>
</feature>
<dbReference type="Gene3D" id="1.10.443.10">
    <property type="entry name" value="Intergrase catalytic core"/>
    <property type="match status" value="1"/>
</dbReference>
<dbReference type="InterPro" id="IPR023009">
    <property type="entry name" value="Tyrosine_recombinase_XerC/XerD"/>
</dbReference>
<keyword evidence="9 11" id="KW-0233">DNA recombination</keyword>
<keyword evidence="4 11" id="KW-0963">Cytoplasm</keyword>
<dbReference type="NCBIfam" id="TIGR02224">
    <property type="entry name" value="recomb_XerC"/>
    <property type="match status" value="1"/>
</dbReference>
<dbReference type="NCBIfam" id="NF001399">
    <property type="entry name" value="PRK00283.1"/>
    <property type="match status" value="1"/>
</dbReference>
<comment type="subcellular location">
    <subcellularLocation>
        <location evidence="1 11">Cytoplasm</location>
    </subcellularLocation>
</comment>
<evidence type="ECO:0000256" key="4">
    <source>
        <dbReference type="ARBA" id="ARBA00022490"/>
    </source>
</evidence>
<dbReference type="Proteomes" id="UP000286482">
    <property type="component" value="Unassembled WGS sequence"/>
</dbReference>
<keyword evidence="5 11" id="KW-0132">Cell division</keyword>
<keyword evidence="10 11" id="KW-0131">Cell cycle</keyword>